<evidence type="ECO:0000313" key="1">
    <source>
        <dbReference type="EMBL" id="MEQ2426470.1"/>
    </source>
</evidence>
<gene>
    <name evidence="1" type="ORF">WMQ36_15960</name>
</gene>
<dbReference type="Proteomes" id="UP001454086">
    <property type="component" value="Unassembled WGS sequence"/>
</dbReference>
<dbReference type="RefSeq" id="WP_008717002.1">
    <property type="nucleotide sequence ID" value="NZ_JBBMFM010000063.1"/>
</dbReference>
<reference evidence="1 2" key="1">
    <citation type="submission" date="2024-03" db="EMBL/GenBank/DDBJ databases">
        <title>Human intestinal bacterial collection.</title>
        <authorList>
            <person name="Pauvert C."/>
            <person name="Hitch T.C.A."/>
            <person name="Clavel T."/>
        </authorList>
    </citation>
    <scope>NUCLEOTIDE SEQUENCE [LARGE SCALE GENOMIC DNA]</scope>
    <source>
        <strain evidence="1 2">CLA-SR-H021</strain>
    </source>
</reference>
<sequence length="113" mass="13151">MDCIGPNHICVELYPDLYYNSWIRRLAGGATDWATTQFFNEFWEKAVKDTNAKIFKENSQFGKSQVPAVLYELELIKRWGEINLLDSNREYMKERVENLIDCIPTALPGDFPV</sequence>
<evidence type="ECO:0000313" key="2">
    <source>
        <dbReference type="Proteomes" id="UP001454086"/>
    </source>
</evidence>
<comment type="caution">
    <text evidence="1">The sequence shown here is derived from an EMBL/GenBank/DDBJ whole genome shotgun (WGS) entry which is preliminary data.</text>
</comment>
<protein>
    <submittedName>
        <fullName evidence="1">Uncharacterized protein</fullName>
    </submittedName>
</protein>
<dbReference type="EMBL" id="JBBMFM010000063">
    <property type="protein sequence ID" value="MEQ2426470.1"/>
    <property type="molecule type" value="Genomic_DNA"/>
</dbReference>
<accession>A0ABV1D7U7</accession>
<keyword evidence="2" id="KW-1185">Reference proteome</keyword>
<name>A0ABV1D7U7_9FIRM</name>
<organism evidence="1 2">
    <name type="scientific">Enterocloster hominis</name>
    <name type="common">ex Hitch et al. 2024</name>
    <dbReference type="NCBI Taxonomy" id="1917870"/>
    <lineage>
        <taxon>Bacteria</taxon>
        <taxon>Bacillati</taxon>
        <taxon>Bacillota</taxon>
        <taxon>Clostridia</taxon>
        <taxon>Lachnospirales</taxon>
        <taxon>Lachnospiraceae</taxon>
        <taxon>Enterocloster</taxon>
    </lineage>
</organism>
<proteinExistence type="predicted"/>